<dbReference type="Pfam" id="PF18368">
    <property type="entry name" value="Ig_GlcNase"/>
    <property type="match status" value="1"/>
</dbReference>
<accession>A0A543CT45</accession>
<evidence type="ECO:0000259" key="4">
    <source>
        <dbReference type="Pfam" id="PF00703"/>
    </source>
</evidence>
<evidence type="ECO:0000256" key="1">
    <source>
        <dbReference type="ARBA" id="ARBA00007401"/>
    </source>
</evidence>
<dbReference type="GO" id="GO:0005975">
    <property type="term" value="P:carbohydrate metabolic process"/>
    <property type="evidence" value="ECO:0007669"/>
    <property type="project" value="InterPro"/>
</dbReference>
<dbReference type="Gene3D" id="2.60.40.10">
    <property type="entry name" value="Immunoglobulins"/>
    <property type="match status" value="3"/>
</dbReference>
<name>A0A543CT45_9ACTN</name>
<dbReference type="InterPro" id="IPR013783">
    <property type="entry name" value="Ig-like_fold"/>
</dbReference>
<comment type="similarity">
    <text evidence="1">Belongs to the glycosyl hydrolase 2 family.</text>
</comment>
<keyword evidence="8" id="KW-1185">Reference proteome</keyword>
<reference evidence="7 8" key="1">
    <citation type="submission" date="2019-06" db="EMBL/GenBank/DDBJ databases">
        <title>Sequencing the genomes of 1000 actinobacteria strains.</title>
        <authorList>
            <person name="Klenk H.-P."/>
        </authorList>
    </citation>
    <scope>NUCLEOTIDE SEQUENCE [LARGE SCALE GENOMIC DNA]</scope>
    <source>
        <strain evidence="7 8">DSM 102200</strain>
    </source>
</reference>
<dbReference type="Pfam" id="PF00703">
    <property type="entry name" value="Glyco_hydro_2"/>
    <property type="match status" value="1"/>
</dbReference>
<evidence type="ECO:0000313" key="8">
    <source>
        <dbReference type="Proteomes" id="UP000316096"/>
    </source>
</evidence>
<dbReference type="Gene3D" id="2.60.120.260">
    <property type="entry name" value="Galactose-binding domain-like"/>
    <property type="match status" value="1"/>
</dbReference>
<dbReference type="PANTHER" id="PTHR43536">
    <property type="entry name" value="MANNOSYLGLYCOPROTEIN ENDO-BETA-MANNOSIDASE"/>
    <property type="match status" value="1"/>
</dbReference>
<dbReference type="AlphaFoldDB" id="A0A543CT45"/>
<comment type="caution">
    <text evidence="7">The sequence shown here is derived from an EMBL/GenBank/DDBJ whole genome shotgun (WGS) entry which is preliminary data.</text>
</comment>
<keyword evidence="3" id="KW-0326">Glycosidase</keyword>
<dbReference type="InterPro" id="IPR054593">
    <property type="entry name" value="Beta-mannosidase-like_N2"/>
</dbReference>
<feature type="domain" description="Exo-beta-D-glucosaminidase Ig-fold" evidence="5">
    <location>
        <begin position="801"/>
        <end position="911"/>
    </location>
</feature>
<dbReference type="InterPro" id="IPR017853">
    <property type="entry name" value="GH"/>
</dbReference>
<protein>
    <submittedName>
        <fullName evidence="7">Exo-1,4-beta-D-glucosaminidase</fullName>
    </submittedName>
</protein>
<dbReference type="GO" id="GO:0004553">
    <property type="term" value="F:hydrolase activity, hydrolyzing O-glycosyl compounds"/>
    <property type="evidence" value="ECO:0007669"/>
    <property type="project" value="InterPro"/>
</dbReference>
<organism evidence="7 8">
    <name type="scientific">Actinoallomurus bryophytorum</name>
    <dbReference type="NCBI Taxonomy" id="1490222"/>
    <lineage>
        <taxon>Bacteria</taxon>
        <taxon>Bacillati</taxon>
        <taxon>Actinomycetota</taxon>
        <taxon>Actinomycetes</taxon>
        <taxon>Streptosporangiales</taxon>
        <taxon>Thermomonosporaceae</taxon>
        <taxon>Actinoallomurus</taxon>
    </lineage>
</organism>
<dbReference type="SUPFAM" id="SSF51445">
    <property type="entry name" value="(Trans)glycosidases"/>
    <property type="match status" value="1"/>
</dbReference>
<dbReference type="SUPFAM" id="SSF49303">
    <property type="entry name" value="beta-Galactosidase/glucuronidase domain"/>
    <property type="match status" value="3"/>
</dbReference>
<feature type="domain" description="Glycoside hydrolase family 2 immunoglobulin-like beta-sandwich" evidence="4">
    <location>
        <begin position="208"/>
        <end position="324"/>
    </location>
</feature>
<dbReference type="SUPFAM" id="SSF49785">
    <property type="entry name" value="Galactose-binding domain-like"/>
    <property type="match status" value="1"/>
</dbReference>
<dbReference type="InterPro" id="IPR036156">
    <property type="entry name" value="Beta-gal/glucu_dom_sf"/>
</dbReference>
<dbReference type="Proteomes" id="UP000316096">
    <property type="component" value="Unassembled WGS sequence"/>
</dbReference>
<evidence type="ECO:0000313" key="7">
    <source>
        <dbReference type="EMBL" id="TQM00274.1"/>
    </source>
</evidence>
<dbReference type="EMBL" id="VFOZ01000001">
    <property type="protein sequence ID" value="TQM00274.1"/>
    <property type="molecule type" value="Genomic_DNA"/>
</dbReference>
<evidence type="ECO:0000259" key="5">
    <source>
        <dbReference type="Pfam" id="PF18368"/>
    </source>
</evidence>
<proteinExistence type="inferred from homology"/>
<dbReference type="PANTHER" id="PTHR43536:SF1">
    <property type="entry name" value="MANNOSYLGLYCOPROTEIN ENDO-BETA-MANNOSIDASE"/>
    <property type="match status" value="1"/>
</dbReference>
<feature type="domain" description="Beta-mannosidase-like galactose-binding" evidence="6">
    <location>
        <begin position="49"/>
        <end position="172"/>
    </location>
</feature>
<evidence type="ECO:0000256" key="2">
    <source>
        <dbReference type="ARBA" id="ARBA00022801"/>
    </source>
</evidence>
<keyword evidence="2" id="KW-0378">Hydrolase</keyword>
<dbReference type="Gene3D" id="3.20.20.80">
    <property type="entry name" value="Glycosidases"/>
    <property type="match status" value="1"/>
</dbReference>
<dbReference type="InterPro" id="IPR041351">
    <property type="entry name" value="Ig_GlcNase"/>
</dbReference>
<evidence type="ECO:0000259" key="6">
    <source>
        <dbReference type="Pfam" id="PF22666"/>
    </source>
</evidence>
<dbReference type="Pfam" id="PF22666">
    <property type="entry name" value="Glyco_hydro_2_N2"/>
    <property type="match status" value="1"/>
</dbReference>
<gene>
    <name evidence="7" type="ORF">FB559_5984</name>
</gene>
<dbReference type="InterPro" id="IPR043534">
    <property type="entry name" value="EBDG/EBM"/>
</dbReference>
<dbReference type="InterPro" id="IPR008979">
    <property type="entry name" value="Galactose-bd-like_sf"/>
</dbReference>
<dbReference type="InterPro" id="IPR006102">
    <property type="entry name" value="Ig-like_GH2"/>
</dbReference>
<evidence type="ECO:0000256" key="3">
    <source>
        <dbReference type="ARBA" id="ARBA00023295"/>
    </source>
</evidence>
<sequence>MTVAAVTPTDVATASPPPAAVVAPGPGAAQLTSGWRIQSSATAGTSGAEISRPDYSATGWLPISEPETLMAGLVENGRYPDVFYSDRLKSVPTDQFGVNWWYRDQLTVHPKHGGRTYLIMNGVLGTADLWVNGTKVADRTQLQGAYSRFEYDITPYVHDGANAIALDVAKNAPKTYLSDSQLDWNPHAPDESTGLRFAPQLAQAGAVSLRNVHVNQQNATNLSTSDLTVKADLRNDTAAAQRASLRATITHGATRVDVTATADVPAGATRTVTLSPADHRQLHLTHPAIWWPYQLGGQPLYHLAASVRAGGQESDRYAEDFGIRTVTSDLSPVVPGKTHAASGSRRFMVNGVPLVIRGGGWSPDMFMRYSPRNIHDQLAYVKNLGLNTLRFEGNLPPDDMFAQMDRAGILAMTGWQCCDRWEDPLTKWPDALKANAANQATRVAEWLRNHPSVFTYFQGSDEAPDAAKEQIYLSAFAAADWQTPQVASAEYKSSPKLGASGAKEGPYNYVPPGYWWAQGPQTAGDDPTFTNAGSAFAYDTETSAGNTVPTQDSLNRFLTPADQAQIWDLSTTKGPGTGPNLFHVAASYGSYTKTARMGQYNTPLWNRYGPWTDMASYQKIAQMGGYEVTRAQFEAYLGRSKDPANPSPGVIYWMLNKAWPSLHWNLYNYDFDQPGVYFGALKAGEPVHIMYDYADGSVKVANLARTTQNGLTASARVIDLNGTVRDSRRVAVSGLASQDVQTVLSPKVPSETSRTYFVELTLTRNGGGTVSRNVYWLSTKPDAVDWSKTLGSGSGAVFQPDGYADLTGLQKLPAATVKATASTRRDGADAITTVTLRNTGHGSTPAVFTRADVRRGTRDGHVLGGDDQVLPISWSDNYVTLWPGESQTVTARYRASDLRGAPPVVTLTGRNLTDQTLRG</sequence>